<evidence type="ECO:0000256" key="1">
    <source>
        <dbReference type="SAM" id="SignalP"/>
    </source>
</evidence>
<feature type="domain" description="N,N-dimethylformamidase beta subunit-like C-terminal" evidence="2">
    <location>
        <begin position="96"/>
        <end position="542"/>
    </location>
</feature>
<accession>A0A8H4NGY9</accession>
<keyword evidence="1" id="KW-0732">Signal</keyword>
<dbReference type="EMBL" id="JAADJG010001148">
    <property type="protein sequence ID" value="KAF4423714.1"/>
    <property type="molecule type" value="Genomic_DNA"/>
</dbReference>
<sequence>MALKSALCLLLGLLPYSLAVGVDPLEPGFVLNIPKKPRKFEGPDVAWSRPGGLIERPGEIWKDDEVWVYCDKYSYDVGETVNIKVHTTADVYDINIIRDGYKPRTVWSKKDLPGVKQKTNEFPYSKGCGWNTTVTIALDDKWESAFYLIVVRIKEATGRPKEREGFFIVKSKERHAPRGKAKCADMVLIHCTSTLNSYNDWGGGNTYRGVPDGYLNDTTSYSISTQRPIARGMLRILPNAPRQSTMDYHVPRNWSPRYLNYEYAWYFRYSRHYADAGWAMYERPFTVWAEMEGYTLHHTTQADLHADPEALTGYKTAVIVGHDEYWSGKMRDTFDDWVEKGGQCARFAGDYLWQVRLSDDLKTQWCHKNTEDDPMGNTTLATVAWDSVGRPVAASMGITGSTGVYARYGVATPRSHGGFQVYRDKHWSLNGTDLYYGDVFGNSPINICAFETDGADYTFKGGLPFATGTDGAPKDMDIIAMCLAVGGEEDRFHGMQPIGSGFSSGSAVSNQASYGSGMVVNFKRGKGEIFNAGTCEWVAGLIKHDDMTMFVTRNVLNKFTGRNFTSPYENPYDYY</sequence>
<protein>
    <recommendedName>
        <fullName evidence="2">N,N-dimethylformamidase beta subunit-like C-terminal domain-containing protein</fullName>
    </recommendedName>
</protein>
<gene>
    <name evidence="3" type="ORF">F53441_14258</name>
</gene>
<proteinExistence type="predicted"/>
<evidence type="ECO:0000313" key="4">
    <source>
        <dbReference type="Proteomes" id="UP000605986"/>
    </source>
</evidence>
<dbReference type="Pfam" id="PF20254">
    <property type="entry name" value="DMFA2_C"/>
    <property type="match status" value="1"/>
</dbReference>
<dbReference type="OrthoDB" id="199238at2759"/>
<name>A0A8H4NGY9_9HYPO</name>
<dbReference type="InterPro" id="IPR046540">
    <property type="entry name" value="DMFA2_C"/>
</dbReference>
<keyword evidence="4" id="KW-1185">Reference proteome</keyword>
<feature type="chain" id="PRO_5034092302" description="N,N-dimethylformamidase beta subunit-like C-terminal domain-containing protein" evidence="1">
    <location>
        <begin position="20"/>
        <end position="575"/>
    </location>
</feature>
<evidence type="ECO:0000313" key="3">
    <source>
        <dbReference type="EMBL" id="KAF4423714.1"/>
    </source>
</evidence>
<reference evidence="3" key="1">
    <citation type="submission" date="2020-01" db="EMBL/GenBank/DDBJ databases">
        <title>Identification and distribution of gene clusters putatively required for synthesis of sphingolipid metabolism inhibitors in phylogenetically diverse species of the filamentous fungus Fusarium.</title>
        <authorList>
            <person name="Kim H.-S."/>
            <person name="Busman M."/>
            <person name="Brown D.W."/>
            <person name="Divon H."/>
            <person name="Uhlig S."/>
            <person name="Proctor R.H."/>
        </authorList>
    </citation>
    <scope>NUCLEOTIDE SEQUENCE</scope>
    <source>
        <strain evidence="3">NRRL 53441</strain>
    </source>
</reference>
<feature type="signal peptide" evidence="1">
    <location>
        <begin position="1"/>
        <end position="19"/>
    </location>
</feature>
<dbReference type="Proteomes" id="UP000605986">
    <property type="component" value="Unassembled WGS sequence"/>
</dbReference>
<organism evidence="3 4">
    <name type="scientific">Fusarium austroafricanum</name>
    <dbReference type="NCBI Taxonomy" id="2364996"/>
    <lineage>
        <taxon>Eukaryota</taxon>
        <taxon>Fungi</taxon>
        <taxon>Dikarya</taxon>
        <taxon>Ascomycota</taxon>
        <taxon>Pezizomycotina</taxon>
        <taxon>Sordariomycetes</taxon>
        <taxon>Hypocreomycetidae</taxon>
        <taxon>Hypocreales</taxon>
        <taxon>Nectriaceae</taxon>
        <taxon>Fusarium</taxon>
        <taxon>Fusarium concolor species complex</taxon>
    </lineage>
</organism>
<comment type="caution">
    <text evidence="3">The sequence shown here is derived from an EMBL/GenBank/DDBJ whole genome shotgun (WGS) entry which is preliminary data.</text>
</comment>
<dbReference type="AlphaFoldDB" id="A0A8H4NGY9"/>
<evidence type="ECO:0000259" key="2">
    <source>
        <dbReference type="Pfam" id="PF20254"/>
    </source>
</evidence>